<comment type="similarity">
    <text evidence="5 14 16">Belongs to the RNase HII family.</text>
</comment>
<dbReference type="GO" id="GO:0032299">
    <property type="term" value="C:ribonuclease H2 complex"/>
    <property type="evidence" value="ECO:0007669"/>
    <property type="project" value="TreeGrafter"/>
</dbReference>
<comment type="cofactor">
    <cofactor evidence="14 15">
        <name>Mn(2+)</name>
        <dbReference type="ChEBI" id="CHEBI:29035"/>
    </cofactor>
    <cofactor evidence="14 15">
        <name>Mg(2+)</name>
        <dbReference type="ChEBI" id="CHEBI:18420"/>
    </cofactor>
    <text evidence="14 15">Manganese or magnesium. Binds 1 divalent metal ion per monomer in the absence of substrate. May bind a second metal ion after substrate binding.</text>
</comment>
<comment type="catalytic activity">
    <reaction evidence="1 14 15 16">
        <text>Endonucleolytic cleavage to 5'-phosphomonoester.</text>
        <dbReference type="EC" id="3.1.26.4"/>
    </reaction>
</comment>
<dbReference type="HAMAP" id="MF_00052_B">
    <property type="entry name" value="RNase_HII_B"/>
    <property type="match status" value="1"/>
</dbReference>
<feature type="binding site" evidence="14 15">
    <location>
        <position position="78"/>
    </location>
    <ligand>
        <name>a divalent metal cation</name>
        <dbReference type="ChEBI" id="CHEBI:60240"/>
    </ligand>
</feature>
<proteinExistence type="inferred from homology"/>
<dbReference type="PROSITE" id="PS51975">
    <property type="entry name" value="RNASE_H_2"/>
    <property type="match status" value="1"/>
</dbReference>
<organism evidence="18 19">
    <name type="scientific">Radiobacillus deserti</name>
    <dbReference type="NCBI Taxonomy" id="2594883"/>
    <lineage>
        <taxon>Bacteria</taxon>
        <taxon>Bacillati</taxon>
        <taxon>Bacillota</taxon>
        <taxon>Bacilli</taxon>
        <taxon>Bacillales</taxon>
        <taxon>Bacillaceae</taxon>
        <taxon>Radiobacillus</taxon>
    </lineage>
</organism>
<name>A0A516KFK3_9BACI</name>
<keyword evidence="8 14" id="KW-0963">Cytoplasm</keyword>
<comment type="subcellular location">
    <subcellularLocation>
        <location evidence="4 14">Cytoplasm</location>
    </subcellularLocation>
</comment>
<dbReference type="Gene3D" id="3.30.420.10">
    <property type="entry name" value="Ribonuclease H-like superfamily/Ribonuclease H"/>
    <property type="match status" value="1"/>
</dbReference>
<evidence type="ECO:0000256" key="16">
    <source>
        <dbReference type="RuleBase" id="RU003515"/>
    </source>
</evidence>
<keyword evidence="19" id="KW-1185">Reference proteome</keyword>
<dbReference type="InterPro" id="IPR022898">
    <property type="entry name" value="RNase_HII"/>
</dbReference>
<evidence type="ECO:0000256" key="12">
    <source>
        <dbReference type="ARBA" id="ARBA00022801"/>
    </source>
</evidence>
<dbReference type="GO" id="GO:0030145">
    <property type="term" value="F:manganese ion binding"/>
    <property type="evidence" value="ECO:0007669"/>
    <property type="project" value="UniProtKB-UniRule"/>
</dbReference>
<dbReference type="OrthoDB" id="9803420at2"/>
<dbReference type="PANTHER" id="PTHR10954:SF18">
    <property type="entry name" value="RIBONUCLEASE HII"/>
    <property type="match status" value="1"/>
</dbReference>
<reference evidence="18 19" key="1">
    <citation type="submission" date="2019-07" db="EMBL/GenBank/DDBJ databases">
        <authorList>
            <person name="Li J."/>
        </authorList>
    </citation>
    <scope>NUCLEOTIDE SEQUENCE [LARGE SCALE GENOMIC DNA]</scope>
    <source>
        <strain evidence="18 19">TKL69</strain>
    </source>
</reference>
<evidence type="ECO:0000256" key="9">
    <source>
        <dbReference type="ARBA" id="ARBA00022722"/>
    </source>
</evidence>
<keyword evidence="10 14" id="KW-0479">Metal-binding</keyword>
<dbReference type="GO" id="GO:0006298">
    <property type="term" value="P:mismatch repair"/>
    <property type="evidence" value="ECO:0007669"/>
    <property type="project" value="TreeGrafter"/>
</dbReference>
<keyword evidence="9 14" id="KW-0540">Nuclease</keyword>
<evidence type="ECO:0000259" key="17">
    <source>
        <dbReference type="PROSITE" id="PS51975"/>
    </source>
</evidence>
<evidence type="ECO:0000313" key="19">
    <source>
        <dbReference type="Proteomes" id="UP000315215"/>
    </source>
</evidence>
<dbReference type="PANTHER" id="PTHR10954">
    <property type="entry name" value="RIBONUCLEASE H2 SUBUNIT A"/>
    <property type="match status" value="1"/>
</dbReference>
<feature type="binding site" evidence="14 15">
    <location>
        <position position="169"/>
    </location>
    <ligand>
        <name>a divalent metal cation</name>
        <dbReference type="ChEBI" id="CHEBI:60240"/>
    </ligand>
</feature>
<dbReference type="KEGG" id="aqt:FN924_08250"/>
<evidence type="ECO:0000256" key="10">
    <source>
        <dbReference type="ARBA" id="ARBA00022723"/>
    </source>
</evidence>
<keyword evidence="12 14" id="KW-0378">Hydrolase</keyword>
<dbReference type="Proteomes" id="UP000315215">
    <property type="component" value="Chromosome"/>
</dbReference>
<feature type="domain" description="RNase H type-2" evidence="17">
    <location>
        <begin position="71"/>
        <end position="256"/>
    </location>
</feature>
<evidence type="ECO:0000256" key="11">
    <source>
        <dbReference type="ARBA" id="ARBA00022759"/>
    </source>
</evidence>
<sequence>MKPDTITEIKHLLTTNTYTEEQLTSWREDERKGVQQLIRQYDKETERIMKEKEHFESMKVFEQSLWSKGYQHIAGIDEVGRGPLAGPVVAAAVILPSDYFLPGLTDSKQVNQKKRELFYQHIIDHSISYGIGMVDREEIDRINIYQATIQAMNRALLELSIQPDHLLIDAVNLDTPIPSTPIVKGDQKSISIAAASIIAKVTRDRIMMEYNNVYPAYHFASNMGYGTKEHLEALRIHGITPIHRRSFAPVKAYKES</sequence>
<dbReference type="GO" id="GO:0004523">
    <property type="term" value="F:RNA-DNA hybrid ribonuclease activity"/>
    <property type="evidence" value="ECO:0007669"/>
    <property type="project" value="UniProtKB-UniRule"/>
</dbReference>
<dbReference type="NCBIfam" id="NF000595">
    <property type="entry name" value="PRK00015.1-3"/>
    <property type="match status" value="1"/>
</dbReference>
<gene>
    <name evidence="14" type="primary">rnhB</name>
    <name evidence="18" type="ORF">FN924_08250</name>
</gene>
<dbReference type="SUPFAM" id="SSF53098">
    <property type="entry name" value="Ribonuclease H-like"/>
    <property type="match status" value="1"/>
</dbReference>
<keyword evidence="13 14" id="KW-0464">Manganese</keyword>
<evidence type="ECO:0000256" key="14">
    <source>
        <dbReference type="HAMAP-Rule" id="MF_00052"/>
    </source>
</evidence>
<comment type="cofactor">
    <cofactor evidence="2">
        <name>Mg(2+)</name>
        <dbReference type="ChEBI" id="CHEBI:18420"/>
    </cofactor>
</comment>
<evidence type="ECO:0000256" key="1">
    <source>
        <dbReference type="ARBA" id="ARBA00000077"/>
    </source>
</evidence>
<dbReference type="CDD" id="cd07182">
    <property type="entry name" value="RNase_HII_bacteria_HII_like"/>
    <property type="match status" value="1"/>
</dbReference>
<dbReference type="GO" id="GO:0005737">
    <property type="term" value="C:cytoplasm"/>
    <property type="evidence" value="ECO:0007669"/>
    <property type="project" value="UniProtKB-SubCell"/>
</dbReference>
<dbReference type="InterPro" id="IPR036397">
    <property type="entry name" value="RNaseH_sf"/>
</dbReference>
<dbReference type="GO" id="GO:0043137">
    <property type="term" value="P:DNA replication, removal of RNA primer"/>
    <property type="evidence" value="ECO:0007669"/>
    <property type="project" value="TreeGrafter"/>
</dbReference>
<evidence type="ECO:0000256" key="15">
    <source>
        <dbReference type="PROSITE-ProRule" id="PRU01319"/>
    </source>
</evidence>
<dbReference type="AlphaFoldDB" id="A0A516KFK3"/>
<evidence type="ECO:0000256" key="13">
    <source>
        <dbReference type="ARBA" id="ARBA00023211"/>
    </source>
</evidence>
<evidence type="ECO:0000256" key="8">
    <source>
        <dbReference type="ARBA" id="ARBA00022490"/>
    </source>
</evidence>
<dbReference type="FunFam" id="3.30.420.10:FF:000006">
    <property type="entry name" value="Ribonuclease HII"/>
    <property type="match status" value="1"/>
</dbReference>
<dbReference type="NCBIfam" id="NF000594">
    <property type="entry name" value="PRK00015.1-1"/>
    <property type="match status" value="1"/>
</dbReference>
<evidence type="ECO:0000256" key="5">
    <source>
        <dbReference type="ARBA" id="ARBA00007383"/>
    </source>
</evidence>
<dbReference type="EC" id="3.1.26.4" evidence="6 14"/>
<dbReference type="EMBL" id="CP041666">
    <property type="protein sequence ID" value="QDP40159.1"/>
    <property type="molecule type" value="Genomic_DNA"/>
</dbReference>
<accession>A0A516KFK3</accession>
<evidence type="ECO:0000256" key="7">
    <source>
        <dbReference type="ARBA" id="ARBA00019179"/>
    </source>
</evidence>
<dbReference type="InterPro" id="IPR012337">
    <property type="entry name" value="RNaseH-like_sf"/>
</dbReference>
<protein>
    <recommendedName>
        <fullName evidence="7 14">Ribonuclease HII</fullName>
        <shortName evidence="14">RNase HII</shortName>
        <ecNumber evidence="6 14">3.1.26.4</ecNumber>
    </recommendedName>
</protein>
<evidence type="ECO:0000256" key="4">
    <source>
        <dbReference type="ARBA" id="ARBA00004496"/>
    </source>
</evidence>
<comment type="function">
    <text evidence="3 14 16">Endonuclease that specifically degrades the RNA of RNA-DNA hybrids.</text>
</comment>
<dbReference type="RefSeq" id="WP_143893463.1">
    <property type="nucleotide sequence ID" value="NZ_CP041666.1"/>
</dbReference>
<evidence type="ECO:0000256" key="3">
    <source>
        <dbReference type="ARBA" id="ARBA00004065"/>
    </source>
</evidence>
<keyword evidence="11 14" id="KW-0255">Endonuclease</keyword>
<dbReference type="InterPro" id="IPR024567">
    <property type="entry name" value="RNase_HII/HIII_dom"/>
</dbReference>
<dbReference type="InterPro" id="IPR001352">
    <property type="entry name" value="RNase_HII/HIII"/>
</dbReference>
<evidence type="ECO:0000256" key="6">
    <source>
        <dbReference type="ARBA" id="ARBA00012180"/>
    </source>
</evidence>
<evidence type="ECO:0000313" key="18">
    <source>
        <dbReference type="EMBL" id="QDP40159.1"/>
    </source>
</evidence>
<feature type="binding site" evidence="14 15">
    <location>
        <position position="77"/>
    </location>
    <ligand>
        <name>a divalent metal cation</name>
        <dbReference type="ChEBI" id="CHEBI:60240"/>
    </ligand>
</feature>
<dbReference type="Pfam" id="PF01351">
    <property type="entry name" value="RNase_HII"/>
    <property type="match status" value="1"/>
</dbReference>
<evidence type="ECO:0000256" key="2">
    <source>
        <dbReference type="ARBA" id="ARBA00001946"/>
    </source>
</evidence>
<dbReference type="GO" id="GO:0003723">
    <property type="term" value="F:RNA binding"/>
    <property type="evidence" value="ECO:0007669"/>
    <property type="project" value="UniProtKB-UniRule"/>
</dbReference>